<evidence type="ECO:0000256" key="1">
    <source>
        <dbReference type="ARBA" id="ARBA00000632"/>
    </source>
</evidence>
<dbReference type="GO" id="GO:0016998">
    <property type="term" value="P:cell wall macromolecule catabolic process"/>
    <property type="evidence" value="ECO:0007669"/>
    <property type="project" value="InterPro"/>
</dbReference>
<proteinExistence type="inferred from homology"/>
<evidence type="ECO:0000259" key="5">
    <source>
        <dbReference type="SMART" id="SM00287"/>
    </source>
</evidence>
<dbReference type="EMBL" id="OQ890317">
    <property type="protein sequence ID" value="WLJ25830.1"/>
    <property type="molecule type" value="Genomic_DNA"/>
</dbReference>
<accession>A0AA49X436</accession>
<dbReference type="PANTHER" id="PTHR34135">
    <property type="entry name" value="LYSOZYME"/>
    <property type="match status" value="1"/>
</dbReference>
<evidence type="ECO:0000256" key="4">
    <source>
        <dbReference type="ARBA" id="ARBA00012732"/>
    </source>
</evidence>
<organism evidence="6">
    <name type="scientific">Firmicutes phage HS10</name>
    <dbReference type="NCBI Taxonomy" id="3056392"/>
    <lineage>
        <taxon>Viruses</taxon>
    </lineage>
</organism>
<feature type="domain" description="SH3b" evidence="5">
    <location>
        <begin position="246"/>
        <end position="312"/>
    </location>
</feature>
<dbReference type="PANTHER" id="PTHR34135:SF2">
    <property type="entry name" value="LYSOZYME"/>
    <property type="match status" value="1"/>
</dbReference>
<dbReference type="GO" id="GO:0016052">
    <property type="term" value="P:carbohydrate catabolic process"/>
    <property type="evidence" value="ECO:0007669"/>
    <property type="project" value="TreeGrafter"/>
</dbReference>
<name>A0AA49X436_9VIRU</name>
<comment type="catalytic activity">
    <reaction evidence="1">
        <text>Hydrolysis of (1-&gt;4)-beta-linkages between N-acetylmuramic acid and N-acetyl-D-glucosamine residues in a peptidoglycan and between N-acetyl-D-glucosamine residues in chitodextrins.</text>
        <dbReference type="EC" id="3.2.1.17"/>
    </reaction>
</comment>
<dbReference type="Pfam" id="PF08460">
    <property type="entry name" value="SH3_5"/>
    <property type="match status" value="1"/>
</dbReference>
<evidence type="ECO:0000313" key="6">
    <source>
        <dbReference type="EMBL" id="WLJ25830.1"/>
    </source>
</evidence>
<dbReference type="PROSITE" id="PS51904">
    <property type="entry name" value="GLYCOSYL_HYDROL_F25_2"/>
    <property type="match status" value="1"/>
</dbReference>
<dbReference type="SUPFAM" id="SSF51445">
    <property type="entry name" value="(Trans)glycosidases"/>
    <property type="match status" value="1"/>
</dbReference>
<dbReference type="InterPro" id="IPR017853">
    <property type="entry name" value="GH"/>
</dbReference>
<dbReference type="GO" id="GO:0009253">
    <property type="term" value="P:peptidoglycan catabolic process"/>
    <property type="evidence" value="ECO:0007669"/>
    <property type="project" value="InterPro"/>
</dbReference>
<protein>
    <recommendedName>
        <fullName evidence="4">lysozyme</fullName>
        <ecNumber evidence="4">3.2.1.17</ecNumber>
    </recommendedName>
</protein>
<reference evidence="6" key="1">
    <citation type="submission" date="2023-04" db="EMBL/GenBank/DDBJ databases">
        <title>The human skin virome in hidradenitis suppurativa patients.</title>
        <authorList>
            <person name="Jansen D."/>
        </authorList>
    </citation>
    <scope>NUCLEOTIDE SEQUENCE</scope>
    <source>
        <strain evidence="6">VC3_JansenPhageG</strain>
    </source>
</reference>
<dbReference type="EC" id="3.2.1.17" evidence="4"/>
<dbReference type="Gene3D" id="3.20.20.80">
    <property type="entry name" value="Glycosidases"/>
    <property type="match status" value="1"/>
</dbReference>
<dbReference type="InterPro" id="IPR002053">
    <property type="entry name" value="Glyco_hydro_25"/>
</dbReference>
<comment type="similarity">
    <text evidence="3">Belongs to the glycosyl hydrolase 25 family.</text>
</comment>
<dbReference type="Pfam" id="PF01183">
    <property type="entry name" value="Glyco_hydro_25"/>
    <property type="match status" value="1"/>
</dbReference>
<sequence length="322" mass="36488">MAKTFKIVDVSSHNGNLYWQKLKADGVDGLIIRAGYGWYNEDPTFIKNVNEAALHGMDYGLYFYTYATEMSEAKQEIEGFLQAIKGLKPTLPVVIDTEDADKWRTRHGNPSWRMLADMLYMQLEKIEKAGYYAMYYASRYWVDNLLAKRPDLKRFDLWLAHWDIAAPSMPCGVWQYTSGGPKYGDGIDRSDLNVGYVDYPALIKKAGLNGWPKAERPVIAADDTKPVTKPTPKNNTIAGAVFDKYENATFIFGAATHVRTLPTTDSQIVATYDIGESVKYDQVYIGNGYVWISYIGQSGNRRFCACRTYRNGKRGEAWGTFK</sequence>
<comment type="similarity">
    <text evidence="2">Belongs to the N-acetylmuramoyl-L-alanine amidase 2 family.</text>
</comment>
<dbReference type="SMART" id="SM00287">
    <property type="entry name" value="SH3b"/>
    <property type="match status" value="1"/>
</dbReference>
<dbReference type="InterPro" id="IPR003646">
    <property type="entry name" value="SH3-like_bac-type"/>
</dbReference>
<dbReference type="Gene3D" id="2.30.30.40">
    <property type="entry name" value="SH3 Domains"/>
    <property type="match status" value="1"/>
</dbReference>
<dbReference type="GO" id="GO:0003796">
    <property type="term" value="F:lysozyme activity"/>
    <property type="evidence" value="ECO:0007669"/>
    <property type="project" value="UniProtKB-EC"/>
</dbReference>
<evidence type="ECO:0000256" key="3">
    <source>
        <dbReference type="ARBA" id="ARBA00010646"/>
    </source>
</evidence>
<evidence type="ECO:0000256" key="2">
    <source>
        <dbReference type="ARBA" id="ARBA00007553"/>
    </source>
</evidence>